<dbReference type="SUPFAM" id="SSF51069">
    <property type="entry name" value="Carbonic anhydrase"/>
    <property type="match status" value="1"/>
</dbReference>
<dbReference type="PANTHER" id="PTHR18952">
    <property type="entry name" value="CARBONIC ANHYDRASE"/>
    <property type="match status" value="1"/>
</dbReference>
<reference evidence="7" key="1">
    <citation type="journal article" date="2019" name="Database">
        <title>The radish genome database (RadishGD): an integrated information resource for radish genomics.</title>
        <authorList>
            <person name="Yu H.J."/>
            <person name="Baek S."/>
            <person name="Lee Y.J."/>
            <person name="Cho A."/>
            <person name="Mun J.H."/>
        </authorList>
    </citation>
    <scope>NUCLEOTIDE SEQUENCE [LARGE SCALE GENOMIC DNA]</scope>
    <source>
        <strain evidence="7">cv. WK10039</strain>
    </source>
</reference>
<dbReference type="KEGG" id="rsz:108837811"/>
<dbReference type="Pfam" id="PF00194">
    <property type="entry name" value="Carb_anhydrase"/>
    <property type="match status" value="1"/>
</dbReference>
<evidence type="ECO:0000259" key="6">
    <source>
        <dbReference type="PROSITE" id="PS51144"/>
    </source>
</evidence>
<comment type="similarity">
    <text evidence="3">Belongs to the alpha-class carbonic anhydrase family.</text>
</comment>
<comment type="function">
    <text evidence="1">Reversible hydration of carbon dioxide.</text>
</comment>
<dbReference type="OrthoDB" id="429145at2759"/>
<dbReference type="AlphaFoldDB" id="A0A6J0M2V1"/>
<accession>A0A6J0M2V1</accession>
<keyword evidence="5" id="KW-1133">Transmembrane helix</keyword>
<evidence type="ECO:0000313" key="8">
    <source>
        <dbReference type="RefSeq" id="XP_018466328.2"/>
    </source>
</evidence>
<dbReference type="SMART" id="SM01057">
    <property type="entry name" value="Carb_anhydrase"/>
    <property type="match status" value="1"/>
</dbReference>
<dbReference type="RefSeq" id="XP_018466328.2">
    <property type="nucleotide sequence ID" value="XM_018610826.2"/>
</dbReference>
<evidence type="ECO:0000256" key="4">
    <source>
        <dbReference type="ARBA" id="ARBA00048348"/>
    </source>
</evidence>
<evidence type="ECO:0000313" key="7">
    <source>
        <dbReference type="Proteomes" id="UP000504610"/>
    </source>
</evidence>
<evidence type="ECO:0000256" key="5">
    <source>
        <dbReference type="SAM" id="Phobius"/>
    </source>
</evidence>
<protein>
    <submittedName>
        <fullName evidence="8">Alpha carbonic anhydrase 8-like</fullName>
    </submittedName>
</protein>
<dbReference type="PROSITE" id="PS51144">
    <property type="entry name" value="ALPHA_CA_2"/>
    <property type="match status" value="1"/>
</dbReference>
<evidence type="ECO:0000256" key="1">
    <source>
        <dbReference type="ARBA" id="ARBA00002904"/>
    </source>
</evidence>
<evidence type="ECO:0000256" key="2">
    <source>
        <dbReference type="ARBA" id="ARBA00004470"/>
    </source>
</evidence>
<dbReference type="InterPro" id="IPR001148">
    <property type="entry name" value="CA_dom"/>
</dbReference>
<dbReference type="PANTHER" id="PTHR18952:SF217">
    <property type="entry name" value="ALPHA CARBONIC ANHYDRASE 5-RELATED"/>
    <property type="match status" value="1"/>
</dbReference>
<dbReference type="GO" id="GO:0009570">
    <property type="term" value="C:chloroplast stroma"/>
    <property type="evidence" value="ECO:0007669"/>
    <property type="project" value="UniProtKB-SubCell"/>
</dbReference>
<keyword evidence="5" id="KW-0472">Membrane</keyword>
<feature type="domain" description="Alpha-carbonic anhydrase" evidence="6">
    <location>
        <begin position="65"/>
        <end position="301"/>
    </location>
</feature>
<name>A0A6J0M2V1_RAPSA</name>
<organism evidence="7 8">
    <name type="scientific">Raphanus sativus</name>
    <name type="common">Radish</name>
    <name type="synonym">Raphanus raphanistrum var. sativus</name>
    <dbReference type="NCBI Taxonomy" id="3726"/>
    <lineage>
        <taxon>Eukaryota</taxon>
        <taxon>Viridiplantae</taxon>
        <taxon>Streptophyta</taxon>
        <taxon>Embryophyta</taxon>
        <taxon>Tracheophyta</taxon>
        <taxon>Spermatophyta</taxon>
        <taxon>Magnoliopsida</taxon>
        <taxon>eudicotyledons</taxon>
        <taxon>Gunneridae</taxon>
        <taxon>Pentapetalae</taxon>
        <taxon>rosids</taxon>
        <taxon>malvids</taxon>
        <taxon>Brassicales</taxon>
        <taxon>Brassicaceae</taxon>
        <taxon>Brassiceae</taxon>
        <taxon>Raphanus</taxon>
    </lineage>
</organism>
<sequence length="307" mass="34679">MYTTLFSSSRTLLIFKIFNLFSSLLSRHRQKKMKISSTGCIFLLIIISIAVVLSAPPGGEVEDETEFSYEAKGPKGPAKWGTLKKEWKLCGIGKLQSPINLTDENVKVTSKLGSLRSRYLPSNATIKNRGHDIMLEFKGGNKGIGITIRGIKYKLQQLHWHSPSEHSINGKRYALEEHMVHQSKSGRFAVVAFLYNIGEPDPFLLSLEEHLNKITDTHESEDYVGMIDPKKLTFESKQHYRYLGSLTTPPCSEPVIWSVSRKIRTVTSQQVELLHVAVHDASDTNARPLQPINKRVVHLYIPPTENK</sequence>
<keyword evidence="5" id="KW-0812">Transmembrane</keyword>
<feature type="transmembrane region" description="Helical" evidence="5">
    <location>
        <begin position="37"/>
        <end position="55"/>
    </location>
</feature>
<dbReference type="GO" id="GO:0004089">
    <property type="term" value="F:carbonate dehydratase activity"/>
    <property type="evidence" value="ECO:0007669"/>
    <property type="project" value="UniProtKB-EC"/>
</dbReference>
<dbReference type="GO" id="GO:0006730">
    <property type="term" value="P:one-carbon metabolic process"/>
    <property type="evidence" value="ECO:0007669"/>
    <property type="project" value="TreeGrafter"/>
</dbReference>
<dbReference type="InterPro" id="IPR036398">
    <property type="entry name" value="CA_dom_sf"/>
</dbReference>
<keyword evidence="7" id="KW-1185">Reference proteome</keyword>
<gene>
    <name evidence="8" type="primary">LOC108837811</name>
</gene>
<dbReference type="CDD" id="cd03124">
    <property type="entry name" value="alpha_CA_prokaryotic_like"/>
    <property type="match status" value="1"/>
</dbReference>
<comment type="catalytic activity">
    <reaction evidence="4">
        <text>hydrogencarbonate + H(+) = CO2 + H2O</text>
        <dbReference type="Rhea" id="RHEA:10748"/>
        <dbReference type="ChEBI" id="CHEBI:15377"/>
        <dbReference type="ChEBI" id="CHEBI:15378"/>
        <dbReference type="ChEBI" id="CHEBI:16526"/>
        <dbReference type="ChEBI" id="CHEBI:17544"/>
        <dbReference type="EC" id="4.2.1.1"/>
    </reaction>
</comment>
<dbReference type="Gene3D" id="3.10.200.10">
    <property type="entry name" value="Alpha carbonic anhydrase"/>
    <property type="match status" value="1"/>
</dbReference>
<reference evidence="8" key="2">
    <citation type="submission" date="2025-08" db="UniProtKB">
        <authorList>
            <consortium name="RefSeq"/>
        </authorList>
    </citation>
    <scope>IDENTIFICATION</scope>
    <source>
        <tissue evidence="8">Leaf</tissue>
    </source>
</reference>
<dbReference type="Proteomes" id="UP000504610">
    <property type="component" value="Chromosome 2"/>
</dbReference>
<comment type="subcellular location">
    <subcellularLocation>
        <location evidence="2">Plastid</location>
        <location evidence="2">Chloroplast stroma</location>
    </subcellularLocation>
</comment>
<dbReference type="GO" id="GO:0008270">
    <property type="term" value="F:zinc ion binding"/>
    <property type="evidence" value="ECO:0007669"/>
    <property type="project" value="InterPro"/>
</dbReference>
<evidence type="ECO:0000256" key="3">
    <source>
        <dbReference type="ARBA" id="ARBA00006365"/>
    </source>
</evidence>
<proteinExistence type="inferred from homology"/>
<dbReference type="InterPro" id="IPR041891">
    <property type="entry name" value="Alpha_CA_prokaryot-like"/>
</dbReference>
<dbReference type="InterPro" id="IPR023561">
    <property type="entry name" value="Carbonic_anhydrase_a-class"/>
</dbReference>
<dbReference type="GeneID" id="108837811"/>